<feature type="transmembrane region" description="Helical" evidence="1">
    <location>
        <begin position="88"/>
        <end position="108"/>
    </location>
</feature>
<organism evidence="2 3">
    <name type="scientific">Flavobacterium salmonis</name>
    <dbReference type="NCBI Taxonomy" id="2654844"/>
    <lineage>
        <taxon>Bacteria</taxon>
        <taxon>Pseudomonadati</taxon>
        <taxon>Bacteroidota</taxon>
        <taxon>Flavobacteriia</taxon>
        <taxon>Flavobacteriales</taxon>
        <taxon>Flavobacteriaceae</taxon>
        <taxon>Flavobacterium</taxon>
    </lineage>
</organism>
<comment type="caution">
    <text evidence="2">The sequence shown here is derived from an EMBL/GenBank/DDBJ whole genome shotgun (WGS) entry which is preliminary data.</text>
</comment>
<evidence type="ECO:0000313" key="2">
    <source>
        <dbReference type="EMBL" id="CAD0007835.1"/>
    </source>
</evidence>
<reference evidence="2 3" key="1">
    <citation type="submission" date="2020-06" db="EMBL/GenBank/DDBJ databases">
        <authorList>
            <person name="Criscuolo A."/>
        </authorList>
    </citation>
    <scope>NUCLEOTIDE SEQUENCE [LARGE SCALE GENOMIC DNA]</scope>
    <source>
        <strain evidence="3">CIP 111411</strain>
    </source>
</reference>
<sequence length="200" mass="23654">MMILVGTRDSNIKNGIILNEKCPKCNEENTLHFSIYRKYISLTLVPLFPVGKTVFINCNHCDENFDYEDLTESIQLKLRNEKLDATPWMFLGSIILIAFIIFSISNYFEEKDETSILIKNPIEGDVYNLKFSNGYYSNMRIDKVTKDSIYTTHNDFEAYMPYEIDDLDKPENFSDQKVYYSRKDILKLYQEDEIIKIRRK</sequence>
<dbReference type="AlphaFoldDB" id="A0A6V6Z861"/>
<dbReference type="Proteomes" id="UP000530060">
    <property type="component" value="Unassembled WGS sequence"/>
</dbReference>
<keyword evidence="1" id="KW-0472">Membrane</keyword>
<evidence type="ECO:0000313" key="3">
    <source>
        <dbReference type="Proteomes" id="UP000530060"/>
    </source>
</evidence>
<keyword evidence="1" id="KW-1133">Transmembrane helix</keyword>
<dbReference type="RefSeq" id="WP_180910195.1">
    <property type="nucleotide sequence ID" value="NZ_CAIJDP010000084.1"/>
</dbReference>
<accession>A0A6V6Z861</accession>
<keyword evidence="3" id="KW-1185">Reference proteome</keyword>
<keyword evidence="1" id="KW-0812">Transmembrane</keyword>
<name>A0A6V6Z861_9FLAO</name>
<protein>
    <submittedName>
        <fullName evidence="2">Uncharacterized protein</fullName>
    </submittedName>
</protein>
<dbReference type="EMBL" id="CAIJDP010000084">
    <property type="protein sequence ID" value="CAD0007835.1"/>
    <property type="molecule type" value="Genomic_DNA"/>
</dbReference>
<proteinExistence type="predicted"/>
<gene>
    <name evidence="2" type="ORF">FLAT13_04066</name>
</gene>
<evidence type="ECO:0000256" key="1">
    <source>
        <dbReference type="SAM" id="Phobius"/>
    </source>
</evidence>